<sequence length="41" mass="4300">MEPVISIELTDGEDIDPDVATAIVEPIGYLLNNVSGGRAKS</sequence>
<keyword evidence="2" id="KW-1185">Reference proteome</keyword>
<evidence type="ECO:0000313" key="2">
    <source>
        <dbReference type="Proteomes" id="UP000198318"/>
    </source>
</evidence>
<evidence type="ECO:0000313" key="1">
    <source>
        <dbReference type="EMBL" id="SNT63127.1"/>
    </source>
</evidence>
<dbReference type="AlphaFoldDB" id="A0A239P7V9"/>
<proteinExistence type="predicted"/>
<protein>
    <submittedName>
        <fullName evidence="1">Uncharacterized protein</fullName>
    </submittedName>
</protein>
<name>A0A239P7V9_9ACTN</name>
<organism evidence="1 2">
    <name type="scientific">Actinomadura meyerae</name>
    <dbReference type="NCBI Taxonomy" id="240840"/>
    <lineage>
        <taxon>Bacteria</taxon>
        <taxon>Bacillati</taxon>
        <taxon>Actinomycetota</taxon>
        <taxon>Actinomycetes</taxon>
        <taxon>Streptosporangiales</taxon>
        <taxon>Thermomonosporaceae</taxon>
        <taxon>Actinomadura</taxon>
    </lineage>
</organism>
<reference evidence="1 2" key="1">
    <citation type="submission" date="2017-06" db="EMBL/GenBank/DDBJ databases">
        <authorList>
            <person name="Kim H.J."/>
            <person name="Triplett B.A."/>
        </authorList>
    </citation>
    <scope>NUCLEOTIDE SEQUENCE [LARGE SCALE GENOMIC DNA]</scope>
    <source>
        <strain evidence="1 2">DSM 44715</strain>
    </source>
</reference>
<accession>A0A239P7V9</accession>
<dbReference type="Proteomes" id="UP000198318">
    <property type="component" value="Unassembled WGS sequence"/>
</dbReference>
<dbReference type="EMBL" id="FZOR01000092">
    <property type="protein sequence ID" value="SNT63127.1"/>
    <property type="molecule type" value="Genomic_DNA"/>
</dbReference>
<gene>
    <name evidence="1" type="ORF">SAMN05443665_10923</name>
</gene>